<dbReference type="PROSITE" id="PS50048">
    <property type="entry name" value="ZN2_CY6_FUNGAL_2"/>
    <property type="match status" value="1"/>
</dbReference>
<evidence type="ECO:0000259" key="8">
    <source>
        <dbReference type="PROSITE" id="PS50048"/>
    </source>
</evidence>
<keyword evidence="4" id="KW-0238">DNA-binding</keyword>
<evidence type="ECO:0000256" key="5">
    <source>
        <dbReference type="ARBA" id="ARBA00023163"/>
    </source>
</evidence>
<comment type="subcellular location">
    <subcellularLocation>
        <location evidence="1">Nucleus</location>
    </subcellularLocation>
</comment>
<name>A0ABR4BVJ5_9HELO</name>
<dbReference type="CDD" id="cd00067">
    <property type="entry name" value="GAL4"/>
    <property type="match status" value="1"/>
</dbReference>
<dbReference type="SMART" id="SM00906">
    <property type="entry name" value="Fungal_trans"/>
    <property type="match status" value="1"/>
</dbReference>
<evidence type="ECO:0000256" key="4">
    <source>
        <dbReference type="ARBA" id="ARBA00023125"/>
    </source>
</evidence>
<sequence>MDQSRPLPKCIIACKFCRDKKVKCSGTQPCSSCVTHREQCKYPEKNVRTRRQRAPQRSLEARLASVELLLTQKAQSPPSAPTTGTGPDAIPESSAWVATAQSTATPTECIALEPGASNSAGAAHDDTSECSDRPPTVQTGTTEELSLPPQEMPLQDLQTISPSFSFANDGLMDLDWSLLEPVIESPLKPDPYQEQKEVEEDDHRGIMYEVFSPGVLSICSSACSGWICNRLGNQDFHASAFKFSATMTRQLKLGRRLDMERTPDPDYDTAMKWTQAFFEESVEHAWGLVQRRAFETRLEQHYKQPYPRKYDQNVSWYALRNTVFAIGSRIVLCPARLVPNLMDAQKQSWPYFENALSVQVDLMYMPSGIINIEILLLMMFYCESITSPRLSYMLLGCATRLAQSKGLQLMPATYTNLSEPEDISRKYLWWIIYVYDKTTALITARPSMIFDKDTSVGLPTLARPDTSTDLSLFVNTIKLAQIVSAIVRKLVSPSARRKSYNKVVHLITTLDSDLRLWQAESRIEDEDHPFSGSQLNQFRVRSTMRLELKLCFYCALCALYGTSRRPWEIVPSQEAEYLALVKERWPNVAEASRSLITLCQLPQINATTPTRLAIYYPLVAVINLFIYVLERPAAPSATADINLIDIMTGNFARLDHATNGHLNITFPRELADFARGLVSRVKETQPDSSLPSYSSIELELSLTEYNFNVPFDQ</sequence>
<dbReference type="InterPro" id="IPR007219">
    <property type="entry name" value="XnlR_reg_dom"/>
</dbReference>
<dbReference type="Pfam" id="PF04082">
    <property type="entry name" value="Fungal_trans"/>
    <property type="match status" value="1"/>
</dbReference>
<dbReference type="SUPFAM" id="SSF57701">
    <property type="entry name" value="Zn2/Cys6 DNA-binding domain"/>
    <property type="match status" value="1"/>
</dbReference>
<proteinExistence type="predicted"/>
<dbReference type="Proteomes" id="UP001595075">
    <property type="component" value="Unassembled WGS sequence"/>
</dbReference>
<evidence type="ECO:0000256" key="3">
    <source>
        <dbReference type="ARBA" id="ARBA00023015"/>
    </source>
</evidence>
<dbReference type="PANTHER" id="PTHR46910">
    <property type="entry name" value="TRANSCRIPTION FACTOR PDR1"/>
    <property type="match status" value="1"/>
</dbReference>
<dbReference type="Gene3D" id="4.10.240.10">
    <property type="entry name" value="Zn(2)-C6 fungal-type DNA-binding domain"/>
    <property type="match status" value="1"/>
</dbReference>
<evidence type="ECO:0000313" key="9">
    <source>
        <dbReference type="EMBL" id="KAL2061084.1"/>
    </source>
</evidence>
<dbReference type="EMBL" id="JAZHXI010000020">
    <property type="protein sequence ID" value="KAL2061084.1"/>
    <property type="molecule type" value="Genomic_DNA"/>
</dbReference>
<dbReference type="SMART" id="SM00066">
    <property type="entry name" value="GAL4"/>
    <property type="match status" value="1"/>
</dbReference>
<keyword evidence="5" id="KW-0804">Transcription</keyword>
<keyword evidence="6" id="KW-0539">Nucleus</keyword>
<dbReference type="PANTHER" id="PTHR46910:SF37">
    <property type="entry name" value="ZN(II)2CYS6 TRANSCRIPTION FACTOR (EUROFUNG)"/>
    <property type="match status" value="1"/>
</dbReference>
<gene>
    <name evidence="9" type="ORF">VTL71DRAFT_9136</name>
</gene>
<keyword evidence="10" id="KW-1185">Reference proteome</keyword>
<comment type="caution">
    <text evidence="9">The sequence shown here is derived from an EMBL/GenBank/DDBJ whole genome shotgun (WGS) entry which is preliminary data.</text>
</comment>
<keyword evidence="3" id="KW-0805">Transcription regulation</keyword>
<reference evidence="9 10" key="1">
    <citation type="journal article" date="2024" name="Commun. Biol.">
        <title>Comparative genomic analysis of thermophilic fungi reveals convergent evolutionary adaptations and gene losses.</title>
        <authorList>
            <person name="Steindorff A.S."/>
            <person name="Aguilar-Pontes M.V."/>
            <person name="Robinson A.J."/>
            <person name="Andreopoulos B."/>
            <person name="LaButti K."/>
            <person name="Kuo A."/>
            <person name="Mondo S."/>
            <person name="Riley R."/>
            <person name="Otillar R."/>
            <person name="Haridas S."/>
            <person name="Lipzen A."/>
            <person name="Grimwood J."/>
            <person name="Schmutz J."/>
            <person name="Clum A."/>
            <person name="Reid I.D."/>
            <person name="Moisan M.C."/>
            <person name="Butler G."/>
            <person name="Nguyen T.T.M."/>
            <person name="Dewar K."/>
            <person name="Conant G."/>
            <person name="Drula E."/>
            <person name="Henrissat B."/>
            <person name="Hansel C."/>
            <person name="Singer S."/>
            <person name="Hutchinson M.I."/>
            <person name="de Vries R.P."/>
            <person name="Natvig D.O."/>
            <person name="Powell A.J."/>
            <person name="Tsang A."/>
            <person name="Grigoriev I.V."/>
        </authorList>
    </citation>
    <scope>NUCLEOTIDE SEQUENCE [LARGE SCALE GENOMIC DNA]</scope>
    <source>
        <strain evidence="9 10">CBS 494.80</strain>
    </source>
</reference>
<feature type="region of interest" description="Disordered" evidence="7">
    <location>
        <begin position="114"/>
        <end position="149"/>
    </location>
</feature>
<accession>A0ABR4BVJ5</accession>
<dbReference type="InterPro" id="IPR036864">
    <property type="entry name" value="Zn2-C6_fun-type_DNA-bd_sf"/>
</dbReference>
<feature type="domain" description="Zn(2)-C6 fungal-type" evidence="8">
    <location>
        <begin position="13"/>
        <end position="42"/>
    </location>
</feature>
<dbReference type="InterPro" id="IPR050987">
    <property type="entry name" value="AtrR-like"/>
</dbReference>
<evidence type="ECO:0000256" key="1">
    <source>
        <dbReference type="ARBA" id="ARBA00004123"/>
    </source>
</evidence>
<evidence type="ECO:0000256" key="7">
    <source>
        <dbReference type="SAM" id="MobiDB-lite"/>
    </source>
</evidence>
<feature type="compositionally biased region" description="Basic and acidic residues" evidence="7">
    <location>
        <begin position="123"/>
        <end position="132"/>
    </location>
</feature>
<protein>
    <recommendedName>
        <fullName evidence="8">Zn(2)-C6 fungal-type domain-containing protein</fullName>
    </recommendedName>
</protein>
<dbReference type="Pfam" id="PF00172">
    <property type="entry name" value="Zn_clus"/>
    <property type="match status" value="1"/>
</dbReference>
<dbReference type="CDD" id="cd12148">
    <property type="entry name" value="fungal_TF_MHR"/>
    <property type="match status" value="1"/>
</dbReference>
<feature type="region of interest" description="Disordered" evidence="7">
    <location>
        <begin position="72"/>
        <end position="91"/>
    </location>
</feature>
<evidence type="ECO:0000313" key="10">
    <source>
        <dbReference type="Proteomes" id="UP001595075"/>
    </source>
</evidence>
<organism evidence="9 10">
    <name type="scientific">Oculimacula yallundae</name>
    <dbReference type="NCBI Taxonomy" id="86028"/>
    <lineage>
        <taxon>Eukaryota</taxon>
        <taxon>Fungi</taxon>
        <taxon>Dikarya</taxon>
        <taxon>Ascomycota</taxon>
        <taxon>Pezizomycotina</taxon>
        <taxon>Leotiomycetes</taxon>
        <taxon>Helotiales</taxon>
        <taxon>Ploettnerulaceae</taxon>
        <taxon>Oculimacula</taxon>
    </lineage>
</organism>
<dbReference type="InterPro" id="IPR001138">
    <property type="entry name" value="Zn2Cys6_DnaBD"/>
</dbReference>
<dbReference type="PROSITE" id="PS00463">
    <property type="entry name" value="ZN2_CY6_FUNGAL_1"/>
    <property type="match status" value="1"/>
</dbReference>
<evidence type="ECO:0000256" key="6">
    <source>
        <dbReference type="ARBA" id="ARBA00023242"/>
    </source>
</evidence>
<keyword evidence="2" id="KW-0479">Metal-binding</keyword>
<evidence type="ECO:0000256" key="2">
    <source>
        <dbReference type="ARBA" id="ARBA00022723"/>
    </source>
</evidence>